<feature type="domain" description="Aminotransferase class I/classII large" evidence="2">
    <location>
        <begin position="72"/>
        <end position="236"/>
    </location>
</feature>
<dbReference type="GeneID" id="104722059"/>
<gene>
    <name evidence="4" type="primary">LOC104722059</name>
</gene>
<dbReference type="PANTHER" id="PTHR45744:SF20">
    <property type="entry name" value="TYROSINE TRANSAMINASE FAMILY PROTEIN"/>
    <property type="match status" value="1"/>
</dbReference>
<dbReference type="InterPro" id="IPR015424">
    <property type="entry name" value="PyrdxlP-dep_Trfase"/>
</dbReference>
<evidence type="ECO:0000259" key="2">
    <source>
        <dbReference type="Pfam" id="PF00155"/>
    </source>
</evidence>
<dbReference type="CDD" id="cd00609">
    <property type="entry name" value="AAT_like"/>
    <property type="match status" value="1"/>
</dbReference>
<dbReference type="Proteomes" id="UP000694864">
    <property type="component" value="Chromosome 11"/>
</dbReference>
<dbReference type="InterPro" id="IPR004839">
    <property type="entry name" value="Aminotransferase_I/II_large"/>
</dbReference>
<reference evidence="3" key="1">
    <citation type="journal article" date="2014" name="Nat. Commun.">
        <title>The emerging biofuel crop Camelina sativa retains a highly undifferentiated hexaploid genome structure.</title>
        <authorList>
            <person name="Kagale S."/>
            <person name="Koh C."/>
            <person name="Nixon J."/>
            <person name="Bollina V."/>
            <person name="Clarke W.E."/>
            <person name="Tuteja R."/>
            <person name="Spillane C."/>
            <person name="Robinson S.J."/>
            <person name="Links M.G."/>
            <person name="Clarke C."/>
            <person name="Higgins E.E."/>
            <person name="Huebert T."/>
            <person name="Sharpe A.G."/>
            <person name="Parkin I.A."/>
        </authorList>
    </citation>
    <scope>NUCLEOTIDE SEQUENCE [LARGE SCALE GENOMIC DNA]</scope>
    <source>
        <strain evidence="3">cv. DH55</strain>
    </source>
</reference>
<organism evidence="3 4">
    <name type="scientific">Camelina sativa</name>
    <name type="common">False flax</name>
    <name type="synonym">Myagrum sativum</name>
    <dbReference type="NCBI Taxonomy" id="90675"/>
    <lineage>
        <taxon>Eukaryota</taxon>
        <taxon>Viridiplantae</taxon>
        <taxon>Streptophyta</taxon>
        <taxon>Embryophyta</taxon>
        <taxon>Tracheophyta</taxon>
        <taxon>Spermatophyta</taxon>
        <taxon>Magnoliopsida</taxon>
        <taxon>eudicotyledons</taxon>
        <taxon>Gunneridae</taxon>
        <taxon>Pentapetalae</taxon>
        <taxon>rosids</taxon>
        <taxon>malvids</taxon>
        <taxon>Brassicales</taxon>
        <taxon>Brassicaceae</taxon>
        <taxon>Camelineae</taxon>
        <taxon>Camelina</taxon>
    </lineage>
</organism>
<evidence type="ECO:0000313" key="4">
    <source>
        <dbReference type="RefSeq" id="XP_019087323.1"/>
    </source>
</evidence>
<protein>
    <submittedName>
        <fullName evidence="4">S-alkyl-thiohydroximate lyase SUR1-like</fullName>
    </submittedName>
</protein>
<accession>A0ABM1QKN5</accession>
<dbReference type="Pfam" id="PF00155">
    <property type="entry name" value="Aminotran_1_2"/>
    <property type="match status" value="1"/>
</dbReference>
<sequence>MKSEHMNLLLPSFETDQEEHDERKTTETGGIGGDDVWRFKGNKAAKEAASVGMKGTLARLFDCCSKDVQKTILPLGHGDPSVYPCFRTSADAEEAVVESLLSGAADSYAPGVGILPARRAVANYLNRDLPHKMKSDDIFITVGCCQGIETMFNALARPKANILLPTLIYPLYNSHAVHSLLEIRKYGLLPDLDWEIDLQGVEALADENTIAMVIINPHNPCGNVYTYEHLKKVRERWLRCLKS</sequence>
<dbReference type="SUPFAM" id="SSF53383">
    <property type="entry name" value="PLP-dependent transferases"/>
    <property type="match status" value="1"/>
</dbReference>
<dbReference type="PANTHER" id="PTHR45744">
    <property type="entry name" value="TYROSINE AMINOTRANSFERASE"/>
    <property type="match status" value="1"/>
</dbReference>
<dbReference type="Gene3D" id="3.40.640.10">
    <property type="entry name" value="Type I PLP-dependent aspartate aminotransferase-like (Major domain)"/>
    <property type="match status" value="1"/>
</dbReference>
<keyword evidence="3" id="KW-1185">Reference proteome</keyword>
<evidence type="ECO:0000313" key="3">
    <source>
        <dbReference type="Proteomes" id="UP000694864"/>
    </source>
</evidence>
<reference evidence="4" key="2">
    <citation type="submission" date="2025-08" db="UniProtKB">
        <authorList>
            <consortium name="RefSeq"/>
        </authorList>
    </citation>
    <scope>IDENTIFICATION</scope>
    <source>
        <tissue evidence="4">Leaf</tissue>
    </source>
</reference>
<evidence type="ECO:0000256" key="1">
    <source>
        <dbReference type="SAM" id="MobiDB-lite"/>
    </source>
</evidence>
<dbReference type="InterPro" id="IPR015421">
    <property type="entry name" value="PyrdxlP-dep_Trfase_major"/>
</dbReference>
<feature type="region of interest" description="Disordered" evidence="1">
    <location>
        <begin position="1"/>
        <end position="32"/>
    </location>
</feature>
<dbReference type="RefSeq" id="XP_019087323.1">
    <property type="nucleotide sequence ID" value="XM_019231778.1"/>
</dbReference>
<name>A0ABM1QKN5_CAMSA</name>
<proteinExistence type="predicted"/>